<dbReference type="GO" id="GO:0004565">
    <property type="term" value="F:beta-galactosidase activity"/>
    <property type="evidence" value="ECO:0007669"/>
    <property type="project" value="UniProtKB-EC"/>
</dbReference>
<organism evidence="11 12">
    <name type="scientific">Lachnospira hominis</name>
    <name type="common">ex Liu et al. 2021</name>
    <dbReference type="NCBI Taxonomy" id="2763051"/>
    <lineage>
        <taxon>Bacteria</taxon>
        <taxon>Bacillati</taxon>
        <taxon>Bacillota</taxon>
        <taxon>Clostridia</taxon>
        <taxon>Lachnospirales</taxon>
        <taxon>Lachnospiraceae</taxon>
        <taxon>Lachnospira</taxon>
    </lineage>
</organism>
<reference evidence="11 12" key="1">
    <citation type="submission" date="2020-08" db="EMBL/GenBank/DDBJ databases">
        <title>Genome public.</title>
        <authorList>
            <person name="Liu C."/>
            <person name="Sun Q."/>
        </authorList>
    </citation>
    <scope>NUCLEOTIDE SEQUENCE [LARGE SCALE GENOMIC DNA]</scope>
    <source>
        <strain evidence="11 12">NSJ-43</strain>
    </source>
</reference>
<accession>A0ABR7G3V4</accession>
<evidence type="ECO:0000256" key="6">
    <source>
        <dbReference type="ARBA" id="ARBA00023277"/>
    </source>
</evidence>
<evidence type="ECO:0000256" key="3">
    <source>
        <dbReference type="ARBA" id="ARBA00012744"/>
    </source>
</evidence>
<dbReference type="RefSeq" id="WP_186837199.1">
    <property type="nucleotide sequence ID" value="NZ_JACOPD010000007.1"/>
</dbReference>
<dbReference type="PRINTS" id="PR00131">
    <property type="entry name" value="GLHYDRLASE1"/>
</dbReference>
<proteinExistence type="inferred from homology"/>
<dbReference type="InterPro" id="IPR018120">
    <property type="entry name" value="Glyco_hydro_1_AS"/>
</dbReference>
<evidence type="ECO:0000256" key="9">
    <source>
        <dbReference type="PROSITE-ProRule" id="PRU10055"/>
    </source>
</evidence>
<dbReference type="Proteomes" id="UP000628463">
    <property type="component" value="Unassembled WGS sequence"/>
</dbReference>
<evidence type="ECO:0000256" key="10">
    <source>
        <dbReference type="RuleBase" id="RU361175"/>
    </source>
</evidence>
<evidence type="ECO:0000256" key="5">
    <source>
        <dbReference type="ARBA" id="ARBA00023001"/>
    </source>
</evidence>
<dbReference type="Gene3D" id="3.20.20.80">
    <property type="entry name" value="Glycosidases"/>
    <property type="match status" value="1"/>
</dbReference>
<evidence type="ECO:0000256" key="4">
    <source>
        <dbReference type="ARBA" id="ARBA00022801"/>
    </source>
</evidence>
<dbReference type="InterPro" id="IPR017853">
    <property type="entry name" value="GH"/>
</dbReference>
<feature type="active site" description="Nucleophile" evidence="9">
    <location>
        <position position="342"/>
    </location>
</feature>
<name>A0ABR7G3V4_9FIRM</name>
<dbReference type="PROSITE" id="PS00572">
    <property type="entry name" value="GLYCOSYL_HYDROL_F1_1"/>
    <property type="match status" value="1"/>
</dbReference>
<dbReference type="EMBL" id="JACOPD010000007">
    <property type="protein sequence ID" value="MBC5681441.1"/>
    <property type="molecule type" value="Genomic_DNA"/>
</dbReference>
<evidence type="ECO:0000313" key="12">
    <source>
        <dbReference type="Proteomes" id="UP000628463"/>
    </source>
</evidence>
<dbReference type="InterPro" id="IPR033132">
    <property type="entry name" value="GH_1_N_CS"/>
</dbReference>
<keyword evidence="8" id="KW-0624">Polysaccharide degradation</keyword>
<keyword evidence="4 10" id="KW-0378">Hydrolase</keyword>
<dbReference type="EC" id="3.2.1.21" evidence="3 10"/>
<dbReference type="InterPro" id="IPR001360">
    <property type="entry name" value="Glyco_hydro_1"/>
</dbReference>
<keyword evidence="12" id="KW-1185">Reference proteome</keyword>
<dbReference type="PANTHER" id="PTHR10353:SF36">
    <property type="entry name" value="LP05116P"/>
    <property type="match status" value="1"/>
</dbReference>
<keyword evidence="6" id="KW-0119">Carbohydrate metabolism</keyword>
<comment type="catalytic activity">
    <reaction evidence="1 10">
        <text>Hydrolysis of terminal, non-reducing beta-D-glucosyl residues with release of beta-D-glucose.</text>
        <dbReference type="EC" id="3.2.1.21"/>
    </reaction>
</comment>
<sequence length="432" mass="49474">MNFPKDFIWGTATSAYQIEGAYNRDGKGVSIWDTFCHTPGKINDNETGDIACDHYDKYEDDIKLMTELGISAYRFSISWTRIFPEGDDEIPNANGLQFYDNLVNCCLKNGITPHITLFHWDLPQTLEDDGGWLSERTINAFVKYAELICKHFSDRVEYFSTINEPQIITRMGYSTGQHAPGLTLPDDTVLEILHSLAKAHAAAVRAMRKCAKRKIKIGFSSTGNLCYPSTGSKEDIEMAKKLTFSTNKEDFLFCHQIFCDAVILGKTCEYNRSWDDVETLNPPLDFLGLNIYNGHEVSSDGIVKHGIGFARTALKWPVTPEVLCWGPVFMYERYKLPIIITENGFSCNDHIFLDGKVHDADRIDYLTRYINELSKAIDAGTDVIGYFHWSFTDNFEWHSGYNERFGLVYIDYATGRRIPKDSFRWYSQLIRR</sequence>
<dbReference type="NCBIfam" id="TIGR03356">
    <property type="entry name" value="BGL"/>
    <property type="match status" value="1"/>
</dbReference>
<dbReference type="PANTHER" id="PTHR10353">
    <property type="entry name" value="GLYCOSYL HYDROLASE"/>
    <property type="match status" value="1"/>
</dbReference>
<keyword evidence="5" id="KW-0136">Cellulose degradation</keyword>
<keyword evidence="7 10" id="KW-0326">Glycosidase</keyword>
<protein>
    <recommendedName>
        <fullName evidence="3 10">Beta-glucosidase</fullName>
        <ecNumber evidence="3 10">3.2.1.21</ecNumber>
    </recommendedName>
</protein>
<dbReference type="PROSITE" id="PS00653">
    <property type="entry name" value="GLYCOSYL_HYDROL_F1_2"/>
    <property type="match status" value="1"/>
</dbReference>
<dbReference type="SUPFAM" id="SSF51445">
    <property type="entry name" value="(Trans)glycosidases"/>
    <property type="match status" value="1"/>
</dbReference>
<evidence type="ECO:0000256" key="2">
    <source>
        <dbReference type="ARBA" id="ARBA00010838"/>
    </source>
</evidence>
<comment type="similarity">
    <text evidence="2 10">Belongs to the glycosyl hydrolase 1 family.</text>
</comment>
<dbReference type="Pfam" id="PF00232">
    <property type="entry name" value="Glyco_hydro_1"/>
    <property type="match status" value="1"/>
</dbReference>
<dbReference type="InterPro" id="IPR017736">
    <property type="entry name" value="Glyco_hydro_1_beta-glucosidase"/>
</dbReference>
<evidence type="ECO:0000256" key="7">
    <source>
        <dbReference type="ARBA" id="ARBA00023295"/>
    </source>
</evidence>
<evidence type="ECO:0000313" key="11">
    <source>
        <dbReference type="EMBL" id="MBC5681441.1"/>
    </source>
</evidence>
<comment type="caution">
    <text evidence="11">The sequence shown here is derived from an EMBL/GenBank/DDBJ whole genome shotgun (WGS) entry which is preliminary data.</text>
</comment>
<evidence type="ECO:0000256" key="1">
    <source>
        <dbReference type="ARBA" id="ARBA00000448"/>
    </source>
</evidence>
<gene>
    <name evidence="11" type="ORF">H8S01_10770</name>
</gene>
<evidence type="ECO:0000256" key="8">
    <source>
        <dbReference type="ARBA" id="ARBA00023326"/>
    </source>
</evidence>